<proteinExistence type="inferred from homology"/>
<dbReference type="InterPro" id="IPR050315">
    <property type="entry name" value="FAD-oxidoreductase_2"/>
</dbReference>
<feature type="domain" description="FAD-dependent oxidoreductase 2 FAD-binding" evidence="5">
    <location>
        <begin position="4"/>
        <end position="423"/>
    </location>
</feature>
<accession>A0A379AY89</accession>
<keyword evidence="2 4" id="KW-0288">FMN</keyword>
<evidence type="ECO:0000313" key="7">
    <source>
        <dbReference type="EMBL" id="TDP28277.1"/>
    </source>
</evidence>
<dbReference type="NCBIfam" id="NF003719">
    <property type="entry name" value="PRK05329.1-2"/>
    <property type="match status" value="1"/>
</dbReference>
<evidence type="ECO:0000256" key="2">
    <source>
        <dbReference type="ARBA" id="ARBA00022643"/>
    </source>
</evidence>
<evidence type="ECO:0000313" key="9">
    <source>
        <dbReference type="Proteomes" id="UP000294683"/>
    </source>
</evidence>
<keyword evidence="3 4" id="KW-0560">Oxidoreductase</keyword>
<evidence type="ECO:0000313" key="6">
    <source>
        <dbReference type="EMBL" id="SUB27224.1"/>
    </source>
</evidence>
<comment type="cofactor">
    <cofactor evidence="4">
        <name>FMN</name>
        <dbReference type="ChEBI" id="CHEBI:58210"/>
    </cofactor>
</comment>
<dbReference type="GO" id="GO:0004368">
    <property type="term" value="F:glycerol-3-phosphate dehydrogenase (quinone) activity"/>
    <property type="evidence" value="ECO:0007669"/>
    <property type="project" value="UniProtKB-UniRule"/>
</dbReference>
<dbReference type="PANTHER" id="PTHR43400">
    <property type="entry name" value="FUMARATE REDUCTASE"/>
    <property type="match status" value="1"/>
</dbReference>
<evidence type="ECO:0000313" key="8">
    <source>
        <dbReference type="Proteomes" id="UP000255113"/>
    </source>
</evidence>
<reference evidence="7 9" key="2">
    <citation type="submission" date="2019-03" db="EMBL/GenBank/DDBJ databases">
        <title>Genomic Encyclopedia of Type Strains, Phase IV (KMG-IV): sequencing the most valuable type-strain genomes for metagenomic binning, comparative biology and taxonomic classification.</title>
        <authorList>
            <person name="Goeker M."/>
        </authorList>
    </citation>
    <scope>NUCLEOTIDE SEQUENCE [LARGE SCALE GENOMIC DNA]</scope>
    <source>
        <strain evidence="7 9">DSM 17481</strain>
    </source>
</reference>
<dbReference type="NCBIfam" id="NF003718">
    <property type="entry name" value="PRK05329.1-1"/>
    <property type="match status" value="1"/>
</dbReference>
<dbReference type="EMBL" id="SNXJ01000006">
    <property type="protein sequence ID" value="TDP28277.1"/>
    <property type="molecule type" value="Genomic_DNA"/>
</dbReference>
<dbReference type="PANTHER" id="PTHR43400:SF11">
    <property type="entry name" value="ANAEROBIC GLYCEROL-3-PHOSPHATE DEHYDROGENASE SUBUNIT B"/>
    <property type="match status" value="1"/>
</dbReference>
<dbReference type="GO" id="GO:0019563">
    <property type="term" value="P:glycerol catabolic process"/>
    <property type="evidence" value="ECO:0007669"/>
    <property type="project" value="UniProtKB-UniRule"/>
</dbReference>
<dbReference type="NCBIfam" id="NF003720">
    <property type="entry name" value="PRK05329.1-3"/>
    <property type="match status" value="1"/>
</dbReference>
<evidence type="ECO:0000259" key="5">
    <source>
        <dbReference type="Pfam" id="PF00890"/>
    </source>
</evidence>
<comment type="similarity">
    <text evidence="4">Belongs to the anaerobic G-3-P dehydrogenase subunit B family.</text>
</comment>
<protein>
    <recommendedName>
        <fullName evidence="4">Anaerobic glycerol-3-phosphate dehydrogenase subunit B</fullName>
        <shortName evidence="4">Anaerobic G-3-P dehydrogenase subunit B</shortName>
        <shortName evidence="4">Anaerobic G3Pdhase B</shortName>
        <ecNumber evidence="4">1.1.5.3</ecNumber>
    </recommendedName>
</protein>
<keyword evidence="9" id="KW-1185">Reference proteome</keyword>
<gene>
    <name evidence="4 6" type="primary">glpB</name>
    <name evidence="7" type="ORF">EV689_10646</name>
    <name evidence="6" type="ORF">NCTC11188_01563</name>
</gene>
<dbReference type="RefSeq" id="WP_103854238.1">
    <property type="nucleotide sequence ID" value="NZ_PQVJ01000031.1"/>
</dbReference>
<reference evidence="6 8" key="1">
    <citation type="submission" date="2018-06" db="EMBL/GenBank/DDBJ databases">
        <authorList>
            <consortium name="Pathogen Informatics"/>
            <person name="Doyle S."/>
        </authorList>
    </citation>
    <scope>NUCLEOTIDE SEQUENCE [LARGE SCALE GENOMIC DNA]</scope>
    <source>
        <strain evidence="6 8">NCTC11188</strain>
    </source>
</reference>
<dbReference type="InterPro" id="IPR003953">
    <property type="entry name" value="FAD-dep_OxRdtase_2_FAD-bd"/>
</dbReference>
<comment type="pathway">
    <text evidence="4">Polyol metabolism; glycerol degradation via glycerol kinase pathway; glycerone phosphate from sn-glycerol 3-phosphate (anaerobic route): step 1/1.</text>
</comment>
<dbReference type="Gene3D" id="3.50.50.60">
    <property type="entry name" value="FAD/NAD(P)-binding domain"/>
    <property type="match status" value="1"/>
</dbReference>
<dbReference type="AlphaFoldDB" id="A0A379AY89"/>
<comment type="catalytic activity">
    <reaction evidence="4">
        <text>a quinone + sn-glycerol 3-phosphate = dihydroxyacetone phosphate + a quinol</text>
        <dbReference type="Rhea" id="RHEA:18977"/>
        <dbReference type="ChEBI" id="CHEBI:24646"/>
        <dbReference type="ChEBI" id="CHEBI:57597"/>
        <dbReference type="ChEBI" id="CHEBI:57642"/>
        <dbReference type="ChEBI" id="CHEBI:132124"/>
        <dbReference type="EC" id="1.1.5.3"/>
    </reaction>
</comment>
<dbReference type="PIRSF" id="PIRSF000141">
    <property type="entry name" value="Anaerobic_G3P_dh"/>
    <property type="match status" value="1"/>
</dbReference>
<dbReference type="Proteomes" id="UP000294683">
    <property type="component" value="Unassembled WGS sequence"/>
</dbReference>
<dbReference type="NCBIfam" id="TIGR03378">
    <property type="entry name" value="glycerol3P_GlpB"/>
    <property type="match status" value="1"/>
</dbReference>
<sequence>MKFDVIIIGGGLAGLTCAIALQQQGKQCAIVNNGQAAMDFSSGSLDLLSQLPNGSDVEKSAAENSAVENFAEIYPHFAKLLPHHPYTLLGKEQVLAKAERFEQLAQSLNLDLLGSSKENHFRVTPLGGLRRTWLSANSVPTLPLSQMEFPHKRIAVLGIEGYHDFQPQLLADNLKQNPQFAHCEVKIGYLHIPQLDQLRNNAREFRSVNISQVLEHKLAFGELVREIQQAAGNASAVFLPACFGMSDNHFFNSLKQATGLNLFELPTLPPSLLGMRQRKALRDHFEKLGGVMLNGDKALRAEIVDHQVKALYTQLHQDDALYAEHFVLASGHYFSSGIVADFDRILEPIFDLDIIGYGDFDNDKRLSWTKDRFSAPQPYQSAGVKINEKCQVQKRGEILTNLYAVGSVIGGYNNLELGCSSGVAVVTALTVAEQILAGGK</sequence>
<dbReference type="GO" id="GO:0009331">
    <property type="term" value="C:glycerol-3-phosphate dehydrogenase (FAD) complex"/>
    <property type="evidence" value="ECO:0007669"/>
    <property type="project" value="InterPro"/>
</dbReference>
<dbReference type="InterPro" id="IPR009158">
    <property type="entry name" value="G3P_DH_GlpB_su"/>
</dbReference>
<dbReference type="InterPro" id="IPR036188">
    <property type="entry name" value="FAD/NAD-bd_sf"/>
</dbReference>
<dbReference type="Pfam" id="PF00890">
    <property type="entry name" value="FAD_binding_2"/>
    <property type="match status" value="1"/>
</dbReference>
<keyword evidence="1 4" id="KW-0285">Flavoprotein</keyword>
<evidence type="ECO:0000256" key="1">
    <source>
        <dbReference type="ARBA" id="ARBA00022630"/>
    </source>
</evidence>
<dbReference type="SUPFAM" id="SSF51905">
    <property type="entry name" value="FAD/NAD(P)-binding domain"/>
    <property type="match status" value="1"/>
</dbReference>
<dbReference type="EMBL" id="UGSQ01000003">
    <property type="protein sequence ID" value="SUB27224.1"/>
    <property type="molecule type" value="Genomic_DNA"/>
</dbReference>
<dbReference type="NCBIfam" id="NF003721">
    <property type="entry name" value="PRK05329.1-4"/>
    <property type="match status" value="1"/>
</dbReference>
<dbReference type="UniPathway" id="UPA00618">
    <property type="reaction ID" value="UER00673"/>
</dbReference>
<dbReference type="HAMAP" id="MF_00753">
    <property type="entry name" value="Glycerol3P_GlpB"/>
    <property type="match status" value="1"/>
</dbReference>
<name>A0A379AY89_AVIGA</name>
<dbReference type="EC" id="1.1.5.3" evidence="4"/>
<organism evidence="6 8">
    <name type="scientific">Avibacterium gallinarum</name>
    <name type="common">Pasteurella gallinarum</name>
    <dbReference type="NCBI Taxonomy" id="755"/>
    <lineage>
        <taxon>Bacteria</taxon>
        <taxon>Pseudomonadati</taxon>
        <taxon>Pseudomonadota</taxon>
        <taxon>Gammaproteobacteria</taxon>
        <taxon>Pasteurellales</taxon>
        <taxon>Pasteurellaceae</taxon>
        <taxon>Avibacterium</taxon>
    </lineage>
</organism>
<evidence type="ECO:0000256" key="4">
    <source>
        <dbReference type="HAMAP-Rule" id="MF_00753"/>
    </source>
</evidence>
<dbReference type="Proteomes" id="UP000255113">
    <property type="component" value="Unassembled WGS sequence"/>
</dbReference>
<comment type="function">
    <text evidence="4">Conversion of glycerol 3-phosphate to dihydroxyacetone. Uses fumarate or nitrate as electron acceptor.</text>
</comment>
<comment type="subunit">
    <text evidence="4">Composed of a catalytic GlpA/B dimer and of membrane bound GlpC.</text>
</comment>
<evidence type="ECO:0000256" key="3">
    <source>
        <dbReference type="ARBA" id="ARBA00023002"/>
    </source>
</evidence>